<dbReference type="AlphaFoldDB" id="A0A8H3W293"/>
<dbReference type="OrthoDB" id="4805726at2759"/>
<reference evidence="2 3" key="1">
    <citation type="submission" date="2019-12" db="EMBL/GenBank/DDBJ databases">
        <title>A genome sequence resource for the geographically widespread anthracnose pathogen Colletotrichum asianum.</title>
        <authorList>
            <person name="Meng Y."/>
        </authorList>
    </citation>
    <scope>NUCLEOTIDE SEQUENCE [LARGE SCALE GENOMIC DNA]</scope>
    <source>
        <strain evidence="2 3">ICMP 18580</strain>
    </source>
</reference>
<keyword evidence="1" id="KW-0732">Signal</keyword>
<comment type="caution">
    <text evidence="2">The sequence shown here is derived from an EMBL/GenBank/DDBJ whole genome shotgun (WGS) entry which is preliminary data.</text>
</comment>
<protein>
    <submittedName>
        <fullName evidence="2">Gpi-anchored cell wall organization protein ecm33</fullName>
    </submittedName>
</protein>
<feature type="non-terminal residue" evidence="2">
    <location>
        <position position="1"/>
    </location>
</feature>
<dbReference type="EMBL" id="WOWK01000118">
    <property type="protein sequence ID" value="KAF0317982.1"/>
    <property type="molecule type" value="Genomic_DNA"/>
</dbReference>
<accession>A0A8H3W293</accession>
<gene>
    <name evidence="2" type="ORF">GQ607_014767</name>
</gene>
<name>A0A8H3W293_9PEZI</name>
<organism evidence="2 3">
    <name type="scientific">Colletotrichum asianum</name>
    <dbReference type="NCBI Taxonomy" id="702518"/>
    <lineage>
        <taxon>Eukaryota</taxon>
        <taxon>Fungi</taxon>
        <taxon>Dikarya</taxon>
        <taxon>Ascomycota</taxon>
        <taxon>Pezizomycotina</taxon>
        <taxon>Sordariomycetes</taxon>
        <taxon>Hypocreomycetidae</taxon>
        <taxon>Glomerellales</taxon>
        <taxon>Glomerellaceae</taxon>
        <taxon>Colletotrichum</taxon>
        <taxon>Colletotrichum gloeosporioides species complex</taxon>
    </lineage>
</organism>
<evidence type="ECO:0000256" key="1">
    <source>
        <dbReference type="SAM" id="SignalP"/>
    </source>
</evidence>
<feature type="signal peptide" evidence="1">
    <location>
        <begin position="1"/>
        <end position="25"/>
    </location>
</feature>
<dbReference type="SUPFAM" id="SSF52058">
    <property type="entry name" value="L domain-like"/>
    <property type="match status" value="1"/>
</dbReference>
<feature type="chain" id="PRO_5034046612" evidence="1">
    <location>
        <begin position="26"/>
        <end position="421"/>
    </location>
</feature>
<sequence length="421" mass="46632">MKHNILFMAGLIALGLCTILDCATSSEPSERELISSQDEADLLSNCDTISGRFHVATESGESSNVTISLPNLLKVNGTLFIDNYTSFSAPKLREVTGSFAPSGRDSLPLLETVGQTLFITMTDVPSLSFPSLVRIGSFFFDGVYGLKSITWGPAGFPAITERSGNIRIHETDIDNIDWVFNKDRDYGTISIHGQNIKQITVTAHTIDRLDITGYGGDREVEVTFDMPPVEGRLHSKINTLALNGVRSLKYIEPPSSVGHLSVQRCSMIRLDIPFQVSDYLFIRDNQKLANLFYGVNWRNYGDSSGRYDAGTIYIVENPALVMDFNTTDSVTNESTGAWRWPQRNMDKLVMKDSKWPTGFFNGLLEGYSQVEDFQVDSYDQAFSCQALGDEYVTPKGGRPVFTGSYSCEHNGTHFYPGTDSG</sequence>
<proteinExistence type="predicted"/>
<dbReference type="Proteomes" id="UP000434172">
    <property type="component" value="Unassembled WGS sequence"/>
</dbReference>
<keyword evidence="3" id="KW-1185">Reference proteome</keyword>
<evidence type="ECO:0000313" key="2">
    <source>
        <dbReference type="EMBL" id="KAF0317982.1"/>
    </source>
</evidence>
<evidence type="ECO:0000313" key="3">
    <source>
        <dbReference type="Proteomes" id="UP000434172"/>
    </source>
</evidence>